<accession>A0ABS6DTE2</accession>
<evidence type="ECO:0000259" key="1">
    <source>
        <dbReference type="Pfam" id="PF13683"/>
    </source>
</evidence>
<feature type="non-terminal residue" evidence="2">
    <location>
        <position position="1"/>
    </location>
</feature>
<dbReference type="RefSeq" id="WP_216568168.1">
    <property type="nucleotide sequence ID" value="NZ_JAHLOQ010000002.1"/>
</dbReference>
<evidence type="ECO:0000313" key="2">
    <source>
        <dbReference type="EMBL" id="MBU5335000.1"/>
    </source>
</evidence>
<dbReference type="EMBL" id="JAHLOQ010000002">
    <property type="protein sequence ID" value="MBU5335000.1"/>
    <property type="molecule type" value="Genomic_DNA"/>
</dbReference>
<proteinExistence type="predicted"/>
<reference evidence="2 3" key="1">
    <citation type="submission" date="2021-06" db="EMBL/GenBank/DDBJ databases">
        <authorList>
            <person name="Sun Q."/>
            <person name="Li D."/>
        </authorList>
    </citation>
    <scope>NUCLEOTIDE SEQUENCE [LARGE SCALE GENOMIC DNA]</scope>
    <source>
        <strain evidence="2 3">N19</strain>
    </source>
</reference>
<comment type="caution">
    <text evidence="2">The sequence shown here is derived from an EMBL/GenBank/DDBJ whole genome shotgun (WGS) entry which is preliminary data.</text>
</comment>
<dbReference type="Pfam" id="PF13683">
    <property type="entry name" value="rve_3"/>
    <property type="match status" value="1"/>
</dbReference>
<protein>
    <submittedName>
        <fullName evidence="2">Integrase core domain-containing protein</fullName>
    </submittedName>
</protein>
<feature type="domain" description="Integrase catalytic" evidence="1">
    <location>
        <begin position="23"/>
        <end position="75"/>
    </location>
</feature>
<organism evidence="2 3">
    <name type="scientific">Intestinibacter bartlettii</name>
    <dbReference type="NCBI Taxonomy" id="261299"/>
    <lineage>
        <taxon>Bacteria</taxon>
        <taxon>Bacillati</taxon>
        <taxon>Bacillota</taxon>
        <taxon>Clostridia</taxon>
        <taxon>Peptostreptococcales</taxon>
        <taxon>Peptostreptococcaceae</taxon>
        <taxon>Intestinibacter</taxon>
    </lineage>
</organism>
<evidence type="ECO:0000313" key="3">
    <source>
        <dbReference type="Proteomes" id="UP001196301"/>
    </source>
</evidence>
<dbReference type="InterPro" id="IPR001584">
    <property type="entry name" value="Integrase_cat-core"/>
</dbReference>
<gene>
    <name evidence="2" type="ORF">KQI20_00985</name>
</gene>
<dbReference type="Proteomes" id="UP001196301">
    <property type="component" value="Unassembled WGS sequence"/>
</dbReference>
<sequence length="95" mass="11184">EAINTTFCDTKHIRVESFCDDISNNLIESFNKTFKSWYKKIKGFKSFESANSLISNFIFYYNFIKSHSSLSNLTPAEVCGINYSHRDKINWFVKY</sequence>
<name>A0ABS6DTE2_9FIRM</name>
<keyword evidence="3" id="KW-1185">Reference proteome</keyword>